<accession>A0ABQ1GXN4</accession>
<dbReference type="RefSeq" id="WP_094095302.1">
    <property type="nucleotide sequence ID" value="NZ_BMHF01000024.1"/>
</dbReference>
<dbReference type="EMBL" id="BMHF01000024">
    <property type="protein sequence ID" value="GGA52366.1"/>
    <property type="molecule type" value="Genomic_DNA"/>
</dbReference>
<evidence type="ECO:0000313" key="5">
    <source>
        <dbReference type="Proteomes" id="UP000609323"/>
    </source>
</evidence>
<dbReference type="CDD" id="cd05379">
    <property type="entry name" value="CAP_bacterial"/>
    <property type="match status" value="1"/>
</dbReference>
<dbReference type="InterPro" id="IPR035940">
    <property type="entry name" value="CAP_sf"/>
</dbReference>
<gene>
    <name evidence="4" type="ORF">GCM10010917_42010</name>
</gene>
<dbReference type="InterPro" id="IPR014258">
    <property type="entry name" value="CAP_domain_YkwD-like"/>
</dbReference>
<evidence type="ECO:0000313" key="4">
    <source>
        <dbReference type="EMBL" id="GGA52366.1"/>
    </source>
</evidence>
<dbReference type="Gene3D" id="3.40.33.10">
    <property type="entry name" value="CAP"/>
    <property type="match status" value="1"/>
</dbReference>
<evidence type="ECO:0000259" key="3">
    <source>
        <dbReference type="Pfam" id="PF00188"/>
    </source>
</evidence>
<protein>
    <recommendedName>
        <fullName evidence="3">SCP domain-containing protein</fullName>
    </recommendedName>
</protein>
<organism evidence="4 5">
    <name type="scientific">Paenibacillus physcomitrellae</name>
    <dbReference type="NCBI Taxonomy" id="1619311"/>
    <lineage>
        <taxon>Bacteria</taxon>
        <taxon>Bacillati</taxon>
        <taxon>Bacillota</taxon>
        <taxon>Bacilli</taxon>
        <taxon>Bacillales</taxon>
        <taxon>Paenibacillaceae</taxon>
        <taxon>Paenibacillus</taxon>
    </lineage>
</organism>
<name>A0ABQ1GXN4_9BACL</name>
<feature type="chain" id="PRO_5045560014" description="SCP domain-containing protein" evidence="2">
    <location>
        <begin position="29"/>
        <end position="302"/>
    </location>
</feature>
<feature type="region of interest" description="Disordered" evidence="1">
    <location>
        <begin position="79"/>
        <end position="180"/>
    </location>
</feature>
<proteinExistence type="predicted"/>
<sequence length="302" mass="32436">MNKKITKRIAAGGFAVLMSMGLVLPTYAASSNGDTTANHQTTTAIYKVTSLKTTTINFSNLSGYLYNFDWNELLSELQGAGGQAQQEQPTQPVKPAQPAKPSQPAPSKPDTAQQPAKQPTTEQPAAPKPKPVTPPASTTPSKPAQQPAQSGSGQTQTPTPAPSNSGSNVNAGQQQGTDNKSDFVKQVISLVNQERAKENLKPLTEDSALSNMALVKAKDMSQNNYFDHNSPTYGSPFDMMKQFNISFSYAGENIAKGQQTPQEVMTAWMNSAGHRANIMNANYTVIGVGYYNGCWVQEFVGR</sequence>
<dbReference type="PANTHER" id="PTHR31157:SF1">
    <property type="entry name" value="SCP DOMAIN-CONTAINING PROTEIN"/>
    <property type="match status" value="1"/>
</dbReference>
<feature type="signal peptide" evidence="2">
    <location>
        <begin position="1"/>
        <end position="28"/>
    </location>
</feature>
<comment type="caution">
    <text evidence="4">The sequence shown here is derived from an EMBL/GenBank/DDBJ whole genome shotgun (WGS) entry which is preliminary data.</text>
</comment>
<dbReference type="InterPro" id="IPR014044">
    <property type="entry name" value="CAP_dom"/>
</dbReference>
<dbReference type="NCBIfam" id="TIGR02909">
    <property type="entry name" value="spore_YkwD"/>
    <property type="match status" value="1"/>
</dbReference>
<evidence type="ECO:0000256" key="2">
    <source>
        <dbReference type="SAM" id="SignalP"/>
    </source>
</evidence>
<feature type="compositionally biased region" description="Low complexity" evidence="1">
    <location>
        <begin position="79"/>
        <end position="100"/>
    </location>
</feature>
<keyword evidence="2" id="KW-0732">Signal</keyword>
<dbReference type="Pfam" id="PF00188">
    <property type="entry name" value="CAP"/>
    <property type="match status" value="1"/>
</dbReference>
<feature type="compositionally biased region" description="Polar residues" evidence="1">
    <location>
        <begin position="146"/>
        <end position="178"/>
    </location>
</feature>
<dbReference type="SUPFAM" id="SSF55797">
    <property type="entry name" value="PR-1-like"/>
    <property type="match status" value="1"/>
</dbReference>
<feature type="domain" description="SCP" evidence="3">
    <location>
        <begin position="189"/>
        <end position="294"/>
    </location>
</feature>
<evidence type="ECO:0000256" key="1">
    <source>
        <dbReference type="SAM" id="MobiDB-lite"/>
    </source>
</evidence>
<keyword evidence="5" id="KW-1185">Reference proteome</keyword>
<feature type="compositionally biased region" description="Low complexity" evidence="1">
    <location>
        <begin position="135"/>
        <end position="144"/>
    </location>
</feature>
<feature type="compositionally biased region" description="Polar residues" evidence="1">
    <location>
        <begin position="110"/>
        <end position="123"/>
    </location>
</feature>
<reference evidence="5" key="1">
    <citation type="journal article" date="2019" name="Int. J. Syst. Evol. Microbiol.">
        <title>The Global Catalogue of Microorganisms (GCM) 10K type strain sequencing project: providing services to taxonomists for standard genome sequencing and annotation.</title>
        <authorList>
            <consortium name="The Broad Institute Genomics Platform"/>
            <consortium name="The Broad Institute Genome Sequencing Center for Infectious Disease"/>
            <person name="Wu L."/>
            <person name="Ma J."/>
        </authorList>
    </citation>
    <scope>NUCLEOTIDE SEQUENCE [LARGE SCALE GENOMIC DNA]</scope>
    <source>
        <strain evidence="5">CGMCC 1.15044</strain>
    </source>
</reference>
<dbReference type="Proteomes" id="UP000609323">
    <property type="component" value="Unassembled WGS sequence"/>
</dbReference>
<dbReference type="PANTHER" id="PTHR31157">
    <property type="entry name" value="SCP DOMAIN-CONTAINING PROTEIN"/>
    <property type="match status" value="1"/>
</dbReference>